<accession>A0AAJ5QP31</accession>
<evidence type="ECO:0000259" key="1">
    <source>
        <dbReference type="Pfam" id="PF03869"/>
    </source>
</evidence>
<gene>
    <name evidence="2" type="ORF">N5580_18715</name>
</gene>
<reference evidence="2 3" key="1">
    <citation type="journal article" date="2022" name="J Glob Antimicrob Resist">
        <title>First complete genome of a multidrug resistant strain of the novel human pathogen Kalamiella piersonii (GABEKP28) identified in human saliva.</title>
        <authorList>
            <person name="McDonagh F."/>
            <person name="Singh N.K."/>
            <person name="Venkateswaran K."/>
            <person name="Lonappan A.M."/>
            <person name="Hallahan B."/>
            <person name="Tuohy A."/>
            <person name="Burke L."/>
            <person name="Kovarova A."/>
            <person name="Miliotis G."/>
        </authorList>
    </citation>
    <scope>NUCLEOTIDE SEQUENCE [LARGE SCALE GENOMIC DNA]</scope>
    <source>
        <strain evidence="2 3">GABEKP28</strain>
    </source>
</reference>
<dbReference type="GO" id="GO:0006355">
    <property type="term" value="P:regulation of DNA-templated transcription"/>
    <property type="evidence" value="ECO:0007669"/>
    <property type="project" value="InterPro"/>
</dbReference>
<keyword evidence="3" id="KW-1185">Reference proteome</keyword>
<keyword evidence="2" id="KW-0238">DNA-binding</keyword>
<sequence>MVNRKYRHPQVNLRLPRDLKEHIAAMADSNKRSANAEMVAAIEAWVRAGNVPGALHEDSKVIMTRQELNDIVSDAAENAMKRIIRELELIPAKSVPE</sequence>
<dbReference type="InterPro" id="IPR005569">
    <property type="entry name" value="Arc_DNA-bd_dom"/>
</dbReference>
<dbReference type="KEGG" id="kpie:N5580_18715"/>
<feature type="domain" description="Arc-like DNA binding" evidence="1">
    <location>
        <begin position="8"/>
        <end position="43"/>
    </location>
</feature>
<evidence type="ECO:0000313" key="2">
    <source>
        <dbReference type="EMBL" id="WBG93118.1"/>
    </source>
</evidence>
<name>A0AAJ5QP31_9GAMM</name>
<proteinExistence type="predicted"/>
<dbReference type="InterPro" id="IPR013321">
    <property type="entry name" value="Arc_rbn_hlx_hlx"/>
</dbReference>
<protein>
    <submittedName>
        <fullName evidence="2">Arc family DNA-binding protein</fullName>
    </submittedName>
</protein>
<organism evidence="2 3">
    <name type="scientific">Pantoea piersonii</name>
    <dbReference type="NCBI Taxonomy" id="2364647"/>
    <lineage>
        <taxon>Bacteria</taxon>
        <taxon>Pseudomonadati</taxon>
        <taxon>Pseudomonadota</taxon>
        <taxon>Gammaproteobacteria</taxon>
        <taxon>Enterobacterales</taxon>
        <taxon>Erwiniaceae</taxon>
        <taxon>Pantoea</taxon>
    </lineage>
</organism>
<dbReference type="RefSeq" id="WP_269950525.1">
    <property type="nucleotide sequence ID" value="NZ_CP104759.1"/>
</dbReference>
<dbReference type="GO" id="GO:0043565">
    <property type="term" value="F:sequence-specific DNA binding"/>
    <property type="evidence" value="ECO:0007669"/>
    <property type="project" value="UniProtKB-ARBA"/>
</dbReference>
<dbReference type="Gene3D" id="1.10.1220.10">
    <property type="entry name" value="Met repressor-like"/>
    <property type="match status" value="1"/>
</dbReference>
<dbReference type="AlphaFoldDB" id="A0AAJ5QP31"/>
<dbReference type="EMBL" id="CP104759">
    <property type="protein sequence ID" value="WBG93118.1"/>
    <property type="molecule type" value="Genomic_DNA"/>
</dbReference>
<keyword evidence="2" id="KW-0614">Plasmid</keyword>
<dbReference type="Proteomes" id="UP001211544">
    <property type="component" value="Plasmid pGABEKP28_1"/>
</dbReference>
<geneLocation type="plasmid" evidence="2 3">
    <name>pGABEKP28_1</name>
</geneLocation>
<dbReference type="InterPro" id="IPR010985">
    <property type="entry name" value="Ribbon_hlx_hlx"/>
</dbReference>
<evidence type="ECO:0000313" key="3">
    <source>
        <dbReference type="Proteomes" id="UP001211544"/>
    </source>
</evidence>
<dbReference type="Pfam" id="PF03869">
    <property type="entry name" value="Arc"/>
    <property type="match status" value="1"/>
</dbReference>
<dbReference type="SUPFAM" id="SSF47598">
    <property type="entry name" value="Ribbon-helix-helix"/>
    <property type="match status" value="1"/>
</dbReference>